<dbReference type="PANTHER" id="PTHR21357">
    <property type="entry name" value="FAM172 FAMILY PROTEIN HOMOLOG CG10038"/>
    <property type="match status" value="1"/>
</dbReference>
<dbReference type="GO" id="GO:0035197">
    <property type="term" value="F:siRNA binding"/>
    <property type="evidence" value="ECO:0007669"/>
    <property type="project" value="TreeGrafter"/>
</dbReference>
<accession>A0A9W9CTG3</accession>
<dbReference type="Proteomes" id="UP001140453">
    <property type="component" value="Unassembled WGS sequence"/>
</dbReference>
<reference evidence="3" key="1">
    <citation type="submission" date="2022-10" db="EMBL/GenBank/DDBJ databases">
        <title>Tapping the CABI collections for fungal endophytes: first genome assemblies for Collariella, Neodidymelliopsis, Ascochyta clinopodiicola, Didymella pomorum, Didymosphaeria variabile, Neocosmospora piperis and Neocucurbitaria cava.</title>
        <authorList>
            <person name="Hill R."/>
        </authorList>
    </citation>
    <scope>NUCLEOTIDE SEQUENCE</scope>
    <source>
        <strain evidence="3">IMI 355082</strain>
    </source>
</reference>
<evidence type="ECO:0000313" key="4">
    <source>
        <dbReference type="Proteomes" id="UP001140453"/>
    </source>
</evidence>
<dbReference type="GO" id="GO:0005634">
    <property type="term" value="C:nucleus"/>
    <property type="evidence" value="ECO:0007669"/>
    <property type="project" value="TreeGrafter"/>
</dbReference>
<protein>
    <recommendedName>
        <fullName evidence="2">Arb2 domain-containing protein</fullName>
    </recommendedName>
</protein>
<feature type="domain" description="Arb2" evidence="2">
    <location>
        <begin position="15"/>
        <end position="291"/>
    </location>
</feature>
<evidence type="ECO:0000256" key="1">
    <source>
        <dbReference type="SAM" id="Coils"/>
    </source>
</evidence>
<dbReference type="PANTHER" id="PTHR21357:SF4">
    <property type="entry name" value="FAM172 FAMILY PROTEIN HOMOLOG CG10038"/>
    <property type="match status" value="1"/>
</dbReference>
<dbReference type="InterPro" id="IPR053858">
    <property type="entry name" value="Arb2_dom"/>
</dbReference>
<comment type="caution">
    <text evidence="3">The sequence shown here is derived from an EMBL/GenBank/DDBJ whole genome shotgun (WGS) entry which is preliminary data.</text>
</comment>
<organism evidence="3 4">
    <name type="scientific">Gnomoniopsis smithogilvyi</name>
    <dbReference type="NCBI Taxonomy" id="1191159"/>
    <lineage>
        <taxon>Eukaryota</taxon>
        <taxon>Fungi</taxon>
        <taxon>Dikarya</taxon>
        <taxon>Ascomycota</taxon>
        <taxon>Pezizomycotina</taxon>
        <taxon>Sordariomycetes</taxon>
        <taxon>Sordariomycetidae</taxon>
        <taxon>Diaporthales</taxon>
        <taxon>Gnomoniaceae</taxon>
        <taxon>Gnomoniopsis</taxon>
    </lineage>
</organism>
<feature type="coiled-coil region" evidence="1">
    <location>
        <begin position="394"/>
        <end position="422"/>
    </location>
</feature>
<name>A0A9W9CTG3_9PEZI</name>
<dbReference type="EMBL" id="JAPEVB010000006">
    <property type="protein sequence ID" value="KAJ4386292.1"/>
    <property type="molecule type" value="Genomic_DNA"/>
</dbReference>
<evidence type="ECO:0000313" key="3">
    <source>
        <dbReference type="EMBL" id="KAJ4386292.1"/>
    </source>
</evidence>
<dbReference type="AlphaFoldDB" id="A0A9W9CTG3"/>
<evidence type="ECO:0000259" key="2">
    <source>
        <dbReference type="Pfam" id="PF22749"/>
    </source>
</evidence>
<keyword evidence="4" id="KW-1185">Reference proteome</keyword>
<dbReference type="OrthoDB" id="421951at2759"/>
<keyword evidence="1" id="KW-0175">Coiled coil</keyword>
<proteinExistence type="predicted"/>
<dbReference type="InterPro" id="IPR048263">
    <property type="entry name" value="Arb2"/>
</dbReference>
<sequence>MFRRRWSGLPEDPDFPADLEKLGYFVNEEDEIRSITDPKFYFDYFISKSMRYNDRQRFAFTLAVQDLVHARLTSAPHHFTKLALPLQTPLTRPHTPIFLSPNLNHKKRVLVLFGERDQDLGVLAHRVLGGKGGVNEGSVVSIVKALREDVGVVLANTGERWWWPEEERALSYRQSQGVRMKSAVLKGRFFDPKVNGIPGNDDVGEHVRMVFESVLANRDLVGKEASLEIIGLSEGAVEAEKYLDQNWKRWEDRIGCLAILGGGLDEHAIQNEGFRAFLKEKARAYITCSTPLNTSMANPGGNPYSHYHTTYGCPVLSSGEPYHSELAVIKAKGVVLPWMDEVYDTGGRYRNPVLNVTFKSEEFEDTPEFVDYPEYVPFPPRQPGIVDASALTDGDELEAEIKEAEIKEAEKLAREAEEVQSE</sequence>
<gene>
    <name evidence="3" type="ORF">N0V93_009185</name>
</gene>
<dbReference type="GO" id="GO:0031048">
    <property type="term" value="P:regulatory ncRNA-mediated heterochromatin formation"/>
    <property type="evidence" value="ECO:0007669"/>
    <property type="project" value="TreeGrafter"/>
</dbReference>
<dbReference type="Pfam" id="PF22749">
    <property type="entry name" value="Arb2"/>
    <property type="match status" value="1"/>
</dbReference>